<name>A0ACB8RKF8_9AGAM</name>
<dbReference type="Proteomes" id="UP000814033">
    <property type="component" value="Unassembled WGS sequence"/>
</dbReference>
<organism evidence="1 2">
    <name type="scientific">Auriscalpium vulgare</name>
    <dbReference type="NCBI Taxonomy" id="40419"/>
    <lineage>
        <taxon>Eukaryota</taxon>
        <taxon>Fungi</taxon>
        <taxon>Dikarya</taxon>
        <taxon>Basidiomycota</taxon>
        <taxon>Agaricomycotina</taxon>
        <taxon>Agaricomycetes</taxon>
        <taxon>Russulales</taxon>
        <taxon>Auriscalpiaceae</taxon>
        <taxon>Auriscalpium</taxon>
    </lineage>
</organism>
<evidence type="ECO:0000313" key="2">
    <source>
        <dbReference type="Proteomes" id="UP000814033"/>
    </source>
</evidence>
<gene>
    <name evidence="1" type="ORF">FA95DRAFT_1562053</name>
</gene>
<sequence>MVDVLTWHWMVYFSLIAVSSLHCYYRPLPSLSCRSLDLQCKEDVTNAARGQHTPEYSPSFLP</sequence>
<proteinExistence type="predicted"/>
<comment type="caution">
    <text evidence="1">The sequence shown here is derived from an EMBL/GenBank/DDBJ whole genome shotgun (WGS) entry which is preliminary data.</text>
</comment>
<evidence type="ECO:0000313" key="1">
    <source>
        <dbReference type="EMBL" id="KAI0044598.1"/>
    </source>
</evidence>
<dbReference type="EMBL" id="MU275977">
    <property type="protein sequence ID" value="KAI0044598.1"/>
    <property type="molecule type" value="Genomic_DNA"/>
</dbReference>
<protein>
    <submittedName>
        <fullName evidence="1">Uncharacterized protein</fullName>
    </submittedName>
</protein>
<accession>A0ACB8RKF8</accession>
<reference evidence="1" key="1">
    <citation type="submission" date="2021-02" db="EMBL/GenBank/DDBJ databases">
        <authorList>
            <consortium name="DOE Joint Genome Institute"/>
            <person name="Ahrendt S."/>
            <person name="Looney B.P."/>
            <person name="Miyauchi S."/>
            <person name="Morin E."/>
            <person name="Drula E."/>
            <person name="Courty P.E."/>
            <person name="Chicoki N."/>
            <person name="Fauchery L."/>
            <person name="Kohler A."/>
            <person name="Kuo A."/>
            <person name="Labutti K."/>
            <person name="Pangilinan J."/>
            <person name="Lipzen A."/>
            <person name="Riley R."/>
            <person name="Andreopoulos W."/>
            <person name="He G."/>
            <person name="Johnson J."/>
            <person name="Barry K.W."/>
            <person name="Grigoriev I.V."/>
            <person name="Nagy L."/>
            <person name="Hibbett D."/>
            <person name="Henrissat B."/>
            <person name="Matheny P.B."/>
            <person name="Labbe J."/>
            <person name="Martin F."/>
        </authorList>
    </citation>
    <scope>NUCLEOTIDE SEQUENCE</scope>
    <source>
        <strain evidence="1">FP105234-sp</strain>
    </source>
</reference>
<keyword evidence="2" id="KW-1185">Reference proteome</keyword>
<reference evidence="1" key="2">
    <citation type="journal article" date="2022" name="New Phytol.">
        <title>Evolutionary transition to the ectomycorrhizal habit in the genomes of a hyperdiverse lineage of mushroom-forming fungi.</title>
        <authorList>
            <person name="Looney B."/>
            <person name="Miyauchi S."/>
            <person name="Morin E."/>
            <person name="Drula E."/>
            <person name="Courty P.E."/>
            <person name="Kohler A."/>
            <person name="Kuo A."/>
            <person name="LaButti K."/>
            <person name="Pangilinan J."/>
            <person name="Lipzen A."/>
            <person name="Riley R."/>
            <person name="Andreopoulos W."/>
            <person name="He G."/>
            <person name="Johnson J."/>
            <person name="Nolan M."/>
            <person name="Tritt A."/>
            <person name="Barry K.W."/>
            <person name="Grigoriev I.V."/>
            <person name="Nagy L.G."/>
            <person name="Hibbett D."/>
            <person name="Henrissat B."/>
            <person name="Matheny P.B."/>
            <person name="Labbe J."/>
            <person name="Martin F.M."/>
        </authorList>
    </citation>
    <scope>NUCLEOTIDE SEQUENCE</scope>
    <source>
        <strain evidence="1">FP105234-sp</strain>
    </source>
</reference>